<feature type="region of interest" description="Disordered" evidence="1">
    <location>
        <begin position="44"/>
        <end position="85"/>
    </location>
</feature>
<name>A0ABS4AIQ5_9PROT</name>
<evidence type="ECO:0000256" key="1">
    <source>
        <dbReference type="SAM" id="MobiDB-lite"/>
    </source>
</evidence>
<keyword evidence="3" id="KW-1185">Reference proteome</keyword>
<evidence type="ECO:0008006" key="4">
    <source>
        <dbReference type="Google" id="ProtNLM"/>
    </source>
</evidence>
<dbReference type="RefSeq" id="WP_209380690.1">
    <property type="nucleotide sequence ID" value="NZ_JAGIZB010000016.1"/>
</dbReference>
<evidence type="ECO:0000313" key="2">
    <source>
        <dbReference type="EMBL" id="MBP0446408.1"/>
    </source>
</evidence>
<dbReference type="PROSITE" id="PS51257">
    <property type="entry name" value="PROKAR_LIPOPROTEIN"/>
    <property type="match status" value="1"/>
</dbReference>
<proteinExistence type="predicted"/>
<protein>
    <recommendedName>
        <fullName evidence="4">Lipoprotein</fullName>
    </recommendedName>
</protein>
<gene>
    <name evidence="2" type="ORF">J8J14_16660</name>
</gene>
<dbReference type="Proteomes" id="UP000681594">
    <property type="component" value="Unassembled WGS sequence"/>
</dbReference>
<accession>A0ABS4AIQ5</accession>
<evidence type="ECO:0000313" key="3">
    <source>
        <dbReference type="Proteomes" id="UP000681594"/>
    </source>
</evidence>
<reference evidence="2 3" key="1">
    <citation type="submission" date="2021-03" db="EMBL/GenBank/DDBJ databases">
        <authorList>
            <person name="So Y."/>
        </authorList>
    </citation>
    <scope>NUCLEOTIDE SEQUENCE [LARGE SCALE GENOMIC DNA]</scope>
    <source>
        <strain evidence="2 3">SSH11</strain>
    </source>
</reference>
<comment type="caution">
    <text evidence="2">The sequence shown here is derived from an EMBL/GenBank/DDBJ whole genome shotgun (WGS) entry which is preliminary data.</text>
</comment>
<dbReference type="EMBL" id="JAGIZB010000016">
    <property type="protein sequence ID" value="MBP0446408.1"/>
    <property type="molecule type" value="Genomic_DNA"/>
</dbReference>
<sequence>MRILLALSALLVLAACGRVGPIRPPGPQEAIIYPRTYPYIPPASRSGVAAPTGTPVPESLTPGAPPAWTGGEAGDTPISRPGSPR</sequence>
<organism evidence="2 3">
    <name type="scientific">Pararoseomonas baculiformis</name>
    <dbReference type="NCBI Taxonomy" id="2820812"/>
    <lineage>
        <taxon>Bacteria</taxon>
        <taxon>Pseudomonadati</taxon>
        <taxon>Pseudomonadota</taxon>
        <taxon>Alphaproteobacteria</taxon>
        <taxon>Acetobacterales</taxon>
        <taxon>Acetobacteraceae</taxon>
        <taxon>Pararoseomonas</taxon>
    </lineage>
</organism>